<protein>
    <submittedName>
        <fullName evidence="2">Speckle-type POZ protein-like protein</fullName>
    </submittedName>
</protein>
<dbReference type="SUPFAM" id="SSF54695">
    <property type="entry name" value="POZ domain"/>
    <property type="match status" value="2"/>
</dbReference>
<organism evidence="2">
    <name type="scientific">Lygus hesperus</name>
    <name type="common">Western plant bug</name>
    <dbReference type="NCBI Taxonomy" id="30085"/>
    <lineage>
        <taxon>Eukaryota</taxon>
        <taxon>Metazoa</taxon>
        <taxon>Ecdysozoa</taxon>
        <taxon>Arthropoda</taxon>
        <taxon>Hexapoda</taxon>
        <taxon>Insecta</taxon>
        <taxon>Pterygota</taxon>
        <taxon>Neoptera</taxon>
        <taxon>Paraneoptera</taxon>
        <taxon>Hemiptera</taxon>
        <taxon>Heteroptera</taxon>
        <taxon>Panheteroptera</taxon>
        <taxon>Cimicomorpha</taxon>
        <taxon>Miridae</taxon>
        <taxon>Mirini</taxon>
        <taxon>Lygus</taxon>
    </lineage>
</organism>
<dbReference type="Pfam" id="PF00651">
    <property type="entry name" value="BTB"/>
    <property type="match status" value="2"/>
</dbReference>
<sequence length="493" mass="55767">MLCEVDCFGVMFSRMHGFMKKGAFTDVTFVVHGGSKIRAHKSVLAACSTVFEVMFQSSLIEGRRNEIEINDVNQEVLSAFLDYVYLRDAKIVKKHVNQLLMMADKYNVETLALVCDGYIEASLTAENAVDSLILADLFRRYDLRAKIGHFIKSNLEIISTYPSWAKLGGDFELMNALLHSFVQEQGAKVCSKLPNSVTWTIVRNEGDWYEKTEITPSKILTFNGSTNPEVHFAVKLTCSNYKIAVNICVMNSLGKQVSSVLVIRRSSISGVEAQTNIRSSWSPGIHSGLQILVPGMEDCCYIYPMFITVVVKMSDPSDQFQMIEKIVERNSRFSDAEIFTEDGGKFPVHKLVLSNYSEFFSKLFKDDQKLYKILGVDRKTIIHLLDYIYSHTNPSPKVVDLNLLKGAKQFQLDHLVEYCVSTLEDNIRHDNVVEICTTAEELGLERLVSAAMDFMGEKTGEIMKSAKWSTMKLHPKLIKQLLFKVKENSSENK</sequence>
<dbReference type="Gene3D" id="3.30.710.10">
    <property type="entry name" value="Potassium Channel Kv1.1, Chain A"/>
    <property type="match status" value="2"/>
</dbReference>
<accession>A0A0A9YDA3</accession>
<feature type="domain" description="BTB" evidence="1">
    <location>
        <begin position="334"/>
        <end position="397"/>
    </location>
</feature>
<dbReference type="CDD" id="cd14733">
    <property type="entry name" value="BACK"/>
    <property type="match status" value="1"/>
</dbReference>
<proteinExistence type="predicted"/>
<dbReference type="InterPro" id="IPR000210">
    <property type="entry name" value="BTB/POZ_dom"/>
</dbReference>
<dbReference type="SMART" id="SM00225">
    <property type="entry name" value="BTB"/>
    <property type="match status" value="2"/>
</dbReference>
<reference evidence="2" key="2">
    <citation type="submission" date="2014-07" db="EMBL/GenBank/DDBJ databases">
        <authorList>
            <person name="Hull J."/>
        </authorList>
    </citation>
    <scope>NUCLEOTIDE SEQUENCE</scope>
</reference>
<dbReference type="Gene3D" id="1.25.40.420">
    <property type="match status" value="2"/>
</dbReference>
<dbReference type="InterPro" id="IPR011333">
    <property type="entry name" value="SKP1/BTB/POZ_sf"/>
</dbReference>
<evidence type="ECO:0000259" key="1">
    <source>
        <dbReference type="PROSITE" id="PS50097"/>
    </source>
</evidence>
<dbReference type="EMBL" id="GBHO01014516">
    <property type="protein sequence ID" value="JAG29088.1"/>
    <property type="molecule type" value="Transcribed_RNA"/>
</dbReference>
<reference evidence="2" key="1">
    <citation type="journal article" date="2014" name="PLoS ONE">
        <title>Transcriptome-Based Identification of ABC Transporters in the Western Tarnished Plant Bug Lygus hesperus.</title>
        <authorList>
            <person name="Hull J.J."/>
            <person name="Chaney K."/>
            <person name="Geib S.M."/>
            <person name="Fabrick J.A."/>
            <person name="Brent C.S."/>
            <person name="Walsh D."/>
            <person name="Lavine L.C."/>
        </authorList>
    </citation>
    <scope>NUCLEOTIDE SEQUENCE</scope>
</reference>
<dbReference type="PROSITE" id="PS50097">
    <property type="entry name" value="BTB"/>
    <property type="match status" value="2"/>
</dbReference>
<dbReference type="PANTHER" id="PTHR24413">
    <property type="entry name" value="SPECKLE-TYPE POZ PROTEIN"/>
    <property type="match status" value="1"/>
</dbReference>
<dbReference type="AlphaFoldDB" id="A0A0A9YDA3"/>
<feature type="domain" description="BTB" evidence="1">
    <location>
        <begin position="25"/>
        <end position="93"/>
    </location>
</feature>
<name>A0A0A9YDA3_LYGHE</name>
<dbReference type="CDD" id="cd18186">
    <property type="entry name" value="BTB_POZ_ZBTB_KLHL-like"/>
    <property type="match status" value="1"/>
</dbReference>
<gene>
    <name evidence="2" type="primary">SPOPL_2</name>
    <name evidence="2" type="ORF">CM83_92963</name>
</gene>
<evidence type="ECO:0000313" key="2">
    <source>
        <dbReference type="EMBL" id="JAG29088.1"/>
    </source>
</evidence>